<evidence type="ECO:0000256" key="1">
    <source>
        <dbReference type="ARBA" id="ARBA00022857"/>
    </source>
</evidence>
<accession>A0A2P5HZ01</accession>
<dbReference type="InterPro" id="IPR051593">
    <property type="entry name" value="Ergosterol_Biosynth_ERG27"/>
</dbReference>
<evidence type="ECO:0000313" key="5">
    <source>
        <dbReference type="EMBL" id="POS75477.1"/>
    </source>
</evidence>
<evidence type="ECO:0000313" key="6">
    <source>
        <dbReference type="Proteomes" id="UP000094444"/>
    </source>
</evidence>
<keyword evidence="4" id="KW-0472">Membrane</keyword>
<organism evidence="5 6">
    <name type="scientific">Diaporthe helianthi</name>
    <dbReference type="NCBI Taxonomy" id="158607"/>
    <lineage>
        <taxon>Eukaryota</taxon>
        <taxon>Fungi</taxon>
        <taxon>Dikarya</taxon>
        <taxon>Ascomycota</taxon>
        <taxon>Pezizomycotina</taxon>
        <taxon>Sordariomycetes</taxon>
        <taxon>Sordariomycetidae</taxon>
        <taxon>Diaporthales</taxon>
        <taxon>Diaporthaceae</taxon>
        <taxon>Diaporthe</taxon>
    </lineage>
</organism>
<dbReference type="InterPro" id="IPR036291">
    <property type="entry name" value="NAD(P)-bd_dom_sf"/>
</dbReference>
<dbReference type="STRING" id="158607.A0A2P5HZ01"/>
<keyword evidence="6" id="KW-1185">Reference proteome</keyword>
<dbReference type="SUPFAM" id="SSF51735">
    <property type="entry name" value="NAD(P)-binding Rossmann-fold domains"/>
    <property type="match status" value="1"/>
</dbReference>
<dbReference type="Pfam" id="PF00106">
    <property type="entry name" value="adh_short"/>
    <property type="match status" value="1"/>
</dbReference>
<dbReference type="InParanoid" id="A0A2P5HZ01"/>
<dbReference type="GO" id="GO:0005789">
    <property type="term" value="C:endoplasmic reticulum membrane"/>
    <property type="evidence" value="ECO:0007669"/>
    <property type="project" value="TreeGrafter"/>
</dbReference>
<dbReference type="InterPro" id="IPR020904">
    <property type="entry name" value="Sc_DH/Rdtase_CS"/>
</dbReference>
<proteinExistence type="predicted"/>
<dbReference type="Proteomes" id="UP000094444">
    <property type="component" value="Unassembled WGS sequence"/>
</dbReference>
<dbReference type="GO" id="GO:0005741">
    <property type="term" value="C:mitochondrial outer membrane"/>
    <property type="evidence" value="ECO:0007669"/>
    <property type="project" value="TreeGrafter"/>
</dbReference>
<dbReference type="PROSITE" id="PS00061">
    <property type="entry name" value="ADH_SHORT"/>
    <property type="match status" value="1"/>
</dbReference>
<dbReference type="EMBL" id="MAVT02000482">
    <property type="protein sequence ID" value="POS75477.1"/>
    <property type="molecule type" value="Genomic_DNA"/>
</dbReference>
<dbReference type="EC" id="1.1.1.270" evidence="3"/>
<dbReference type="InterPro" id="IPR002347">
    <property type="entry name" value="SDR_fam"/>
</dbReference>
<keyword evidence="1" id="KW-0521">NADP</keyword>
<reference evidence="5" key="1">
    <citation type="submission" date="2017-09" db="EMBL/GenBank/DDBJ databases">
        <title>Polyketide synthases of a Diaporthe helianthi virulent isolate.</title>
        <authorList>
            <person name="Baroncelli R."/>
        </authorList>
    </citation>
    <scope>NUCLEOTIDE SEQUENCE [LARGE SCALE GENOMIC DNA]</scope>
    <source>
        <strain evidence="5">7/96</strain>
    </source>
</reference>
<feature type="transmembrane region" description="Helical" evidence="4">
    <location>
        <begin position="251"/>
        <end position="270"/>
    </location>
</feature>
<comment type="caution">
    <text evidence="5">The sequence shown here is derived from an EMBL/GenBank/DDBJ whole genome shotgun (WGS) entry which is preliminary data.</text>
</comment>
<protein>
    <recommendedName>
        <fullName evidence="3">3beta-hydroxysteroid 3-dehydrogenase</fullName>
        <ecNumber evidence="3">1.1.1.270</ecNumber>
    </recommendedName>
</protein>
<evidence type="ECO:0000256" key="4">
    <source>
        <dbReference type="SAM" id="Phobius"/>
    </source>
</evidence>
<evidence type="ECO:0000256" key="2">
    <source>
        <dbReference type="ARBA" id="ARBA00023589"/>
    </source>
</evidence>
<dbReference type="GO" id="GO:0000253">
    <property type="term" value="F:3-beta-hydroxysteroid 3-dehydrogenase (NADP+) activity"/>
    <property type="evidence" value="ECO:0007669"/>
    <property type="project" value="UniProtKB-EC"/>
</dbReference>
<dbReference type="PANTHER" id="PTHR43647">
    <property type="entry name" value="DEHYDROGENASE"/>
    <property type="match status" value="1"/>
</dbReference>
<dbReference type="PRINTS" id="PR00081">
    <property type="entry name" value="GDHRDH"/>
</dbReference>
<dbReference type="GO" id="GO:0005811">
    <property type="term" value="C:lipid droplet"/>
    <property type="evidence" value="ECO:0007669"/>
    <property type="project" value="TreeGrafter"/>
</dbReference>
<keyword evidence="4" id="KW-0812">Transmembrane</keyword>
<dbReference type="AlphaFoldDB" id="A0A2P5HZ01"/>
<evidence type="ECO:0000256" key="3">
    <source>
        <dbReference type="ARBA" id="ARBA00023621"/>
    </source>
</evidence>
<name>A0A2P5HZ01_DIAHE</name>
<gene>
    <name evidence="5" type="ORF">DHEL01_v206131</name>
</gene>
<sequence>MATKETILVTGANGSLGSAIAAQVASKAELSAYHGLYTVRDAGHAPALNAALAQGSTTHAYGILSLDLTKLDNVRNVAKEINRRVSTGEIPPIRAIVLNAGYQDFGNKSRTEDGLDSVFVANYLGHWLLTLLLLGSMDKEAGRIVVIGSQSHDPNDPRNAATHAFDDPRYKTVISDAAGFNAVARGEWSPAAEDVGFVGGFRRYGASKLFLVMMQHELQQRLTSDPGLSRICVLGVDPGAMPTGIVRLASFFIRVVVFQVILPLMLFLGLGGDMVRAPSRSAGDVLEAAFGAVGEGGELPRDLYFDGRKPFETAEESRDARKRAIVWGESVKLAGLREGDTVLEKWR</sequence>
<comment type="pathway">
    <text evidence="2">Steroid biosynthesis; zymosterol biosynthesis; zymosterol from lanosterol: step 5/6.</text>
</comment>
<keyword evidence="4" id="KW-1133">Transmembrane helix</keyword>
<dbReference type="Gene3D" id="3.40.50.720">
    <property type="entry name" value="NAD(P)-binding Rossmann-like Domain"/>
    <property type="match status" value="1"/>
</dbReference>
<dbReference type="OrthoDB" id="191139at2759"/>
<dbReference type="PANTHER" id="PTHR43647:SF4">
    <property type="entry name" value="KETOREDUCTASE (KR) DOMAIN-CONTAINING PROTEIN"/>
    <property type="match status" value="1"/>
</dbReference>